<feature type="domain" description="HTH araC/xylS-type" evidence="4">
    <location>
        <begin position="179"/>
        <end position="277"/>
    </location>
</feature>
<keyword evidence="3" id="KW-0804">Transcription</keyword>
<evidence type="ECO:0000256" key="3">
    <source>
        <dbReference type="ARBA" id="ARBA00023163"/>
    </source>
</evidence>
<keyword evidence="6" id="KW-1185">Reference proteome</keyword>
<name>A0ABW3UW01_9BACL</name>
<accession>A0ABW3UW01</accession>
<dbReference type="PANTHER" id="PTHR43280:SF2">
    <property type="entry name" value="HTH-TYPE TRANSCRIPTIONAL REGULATOR EXSA"/>
    <property type="match status" value="1"/>
</dbReference>
<organism evidence="5 6">
    <name type="scientific">Paenibacillus vulneris</name>
    <dbReference type="NCBI Taxonomy" id="1133364"/>
    <lineage>
        <taxon>Bacteria</taxon>
        <taxon>Bacillati</taxon>
        <taxon>Bacillota</taxon>
        <taxon>Bacilli</taxon>
        <taxon>Bacillales</taxon>
        <taxon>Paenibacillaceae</taxon>
        <taxon>Paenibacillus</taxon>
    </lineage>
</organism>
<comment type="caution">
    <text evidence="5">The sequence shown here is derived from an EMBL/GenBank/DDBJ whole genome shotgun (WGS) entry which is preliminary data.</text>
</comment>
<dbReference type="Gene3D" id="1.10.10.60">
    <property type="entry name" value="Homeodomain-like"/>
    <property type="match status" value="2"/>
</dbReference>
<dbReference type="SUPFAM" id="SSF46689">
    <property type="entry name" value="Homeodomain-like"/>
    <property type="match status" value="2"/>
</dbReference>
<dbReference type="InterPro" id="IPR018060">
    <property type="entry name" value="HTH_AraC"/>
</dbReference>
<evidence type="ECO:0000313" key="6">
    <source>
        <dbReference type="Proteomes" id="UP001597180"/>
    </source>
</evidence>
<dbReference type="InterPro" id="IPR037923">
    <property type="entry name" value="HTH-like"/>
</dbReference>
<dbReference type="InterPro" id="IPR009057">
    <property type="entry name" value="Homeodomain-like_sf"/>
</dbReference>
<protein>
    <submittedName>
        <fullName evidence="5">AraC family transcriptional regulator</fullName>
    </submittedName>
</protein>
<evidence type="ECO:0000313" key="5">
    <source>
        <dbReference type="EMBL" id="MFD1223669.1"/>
    </source>
</evidence>
<dbReference type="InterPro" id="IPR003313">
    <property type="entry name" value="AraC-bd"/>
</dbReference>
<reference evidence="6" key="1">
    <citation type="journal article" date="2019" name="Int. J. Syst. Evol. Microbiol.">
        <title>The Global Catalogue of Microorganisms (GCM) 10K type strain sequencing project: providing services to taxonomists for standard genome sequencing and annotation.</title>
        <authorList>
            <consortium name="The Broad Institute Genomics Platform"/>
            <consortium name="The Broad Institute Genome Sequencing Center for Infectious Disease"/>
            <person name="Wu L."/>
            <person name="Ma J."/>
        </authorList>
    </citation>
    <scope>NUCLEOTIDE SEQUENCE [LARGE SCALE GENOMIC DNA]</scope>
    <source>
        <strain evidence="6">CCUG 53270</strain>
    </source>
</reference>
<sequence length="282" mass="32781">MLPFILANAHPQQQLPPLYIYCIGYHEQKPTFRPTGFPVYQLFITRKGSGIFRIHGQQDLRLTEGTVFLLGEGVPHEYFPENKDEGWELGFIGFQGEASRIAAEAAGPGHWQRLPSEEFEFIWSELIRLWHRINDGKPDTVWEASHRLYGFLLSLQKHRQGEGWQEEPRSREQSNQALKNAVHFLEEHYNEHLHLSNVARAVGYSAQHFHRLFLSVYGLTPNRYLQMVRLRKALQLFQQHPGIAVDEVAGQVGMETSYFIKVFKKMFGTTPKQYVIQYMGQQ</sequence>
<gene>
    <name evidence="5" type="ORF">ACFQ4B_26460</name>
</gene>
<dbReference type="PANTHER" id="PTHR43280">
    <property type="entry name" value="ARAC-FAMILY TRANSCRIPTIONAL REGULATOR"/>
    <property type="match status" value="1"/>
</dbReference>
<dbReference type="EMBL" id="JBHTLU010000036">
    <property type="protein sequence ID" value="MFD1223669.1"/>
    <property type="molecule type" value="Genomic_DNA"/>
</dbReference>
<dbReference type="RefSeq" id="WP_345587890.1">
    <property type="nucleotide sequence ID" value="NZ_BAABJG010000014.1"/>
</dbReference>
<keyword evidence="2" id="KW-0238">DNA-binding</keyword>
<evidence type="ECO:0000259" key="4">
    <source>
        <dbReference type="PROSITE" id="PS01124"/>
    </source>
</evidence>
<dbReference type="SMART" id="SM00342">
    <property type="entry name" value="HTH_ARAC"/>
    <property type="match status" value="1"/>
</dbReference>
<proteinExistence type="predicted"/>
<dbReference type="Pfam" id="PF12833">
    <property type="entry name" value="HTH_18"/>
    <property type="match status" value="1"/>
</dbReference>
<keyword evidence="1" id="KW-0805">Transcription regulation</keyword>
<dbReference type="SUPFAM" id="SSF51215">
    <property type="entry name" value="Regulatory protein AraC"/>
    <property type="match status" value="1"/>
</dbReference>
<dbReference type="Gene3D" id="2.60.120.280">
    <property type="entry name" value="Regulatory protein AraC"/>
    <property type="match status" value="1"/>
</dbReference>
<dbReference type="PROSITE" id="PS01124">
    <property type="entry name" value="HTH_ARAC_FAMILY_2"/>
    <property type="match status" value="1"/>
</dbReference>
<dbReference type="Proteomes" id="UP001597180">
    <property type="component" value="Unassembled WGS sequence"/>
</dbReference>
<evidence type="ECO:0000256" key="2">
    <source>
        <dbReference type="ARBA" id="ARBA00023125"/>
    </source>
</evidence>
<evidence type="ECO:0000256" key="1">
    <source>
        <dbReference type="ARBA" id="ARBA00023015"/>
    </source>
</evidence>
<dbReference type="Pfam" id="PF02311">
    <property type="entry name" value="AraC_binding"/>
    <property type="match status" value="1"/>
</dbReference>